<proteinExistence type="predicted"/>
<protein>
    <recommendedName>
        <fullName evidence="5">HCP-like protein</fullName>
    </recommendedName>
</protein>
<dbReference type="Gene3D" id="1.25.40.10">
    <property type="entry name" value="Tetratricopeptide repeat domain"/>
    <property type="match status" value="1"/>
</dbReference>
<evidence type="ECO:0000256" key="1">
    <source>
        <dbReference type="ARBA" id="ARBA00022737"/>
    </source>
</evidence>
<accession>A0A9P6T6C1</accession>
<dbReference type="Proteomes" id="UP000886653">
    <property type="component" value="Unassembled WGS sequence"/>
</dbReference>
<reference evidence="3" key="1">
    <citation type="submission" date="2013-11" db="EMBL/GenBank/DDBJ databases">
        <title>Genome sequence of the fusiform rust pathogen reveals effectors for host alternation and coevolution with pine.</title>
        <authorList>
            <consortium name="DOE Joint Genome Institute"/>
            <person name="Smith K."/>
            <person name="Pendleton A."/>
            <person name="Kubisiak T."/>
            <person name="Anderson C."/>
            <person name="Salamov A."/>
            <person name="Aerts A."/>
            <person name="Riley R."/>
            <person name="Clum A."/>
            <person name="Lindquist E."/>
            <person name="Ence D."/>
            <person name="Campbell M."/>
            <person name="Kronenberg Z."/>
            <person name="Feau N."/>
            <person name="Dhillon B."/>
            <person name="Hamelin R."/>
            <person name="Burleigh J."/>
            <person name="Smith J."/>
            <person name="Yandell M."/>
            <person name="Nelson C."/>
            <person name="Grigoriev I."/>
            <person name="Davis J."/>
        </authorList>
    </citation>
    <scope>NUCLEOTIDE SEQUENCE</scope>
    <source>
        <strain evidence="3">G11</strain>
    </source>
</reference>
<dbReference type="AlphaFoldDB" id="A0A9P6T6C1"/>
<feature type="region of interest" description="Disordered" evidence="2">
    <location>
        <begin position="1"/>
        <end position="64"/>
    </location>
</feature>
<sequence length="720" mass="78674">MAHVHPHPRARPNLPPVPPQLREREPNSNHNPPNLRPIPSNYLAQSAAEQPRSGRRPSAIDHRPQQAALTASNLQFQADAYASNPGPTHAILSGYFPTPTRPAHPSQQISFPTPATSFPSPHHPPLGQAQSTNHHSASVASSPSHRSALNTVIPTPVPSPPLSGSSNRKLSMPLVDLELLTQQYDQYFHVHDPLNQVKWAGKVLKFIERSQADSKPTSSDPNATNTTTTRISDPLLVKYTDIALKTILKHANVAQPVPEALYLRADLSSTGSFPSYKSKDLKMAFRDFEAAANLGYKLAWFRIGREYEAFEDWDRAVGAYEQGMSLGECASIYRLGMSYFLGQLQLPGDVVKAVAHLKTAADLADEDTPQPAYIYGMLLAGEFESLPTIPADVLQPNPVEARQQIEKAAYLGFAAAQYKMGWLYEYSQLSCPFDPLLSVEYYSLASKQGEIEADMALSKWFLCGAEGYFTPNESLAVTFADKAARKHLPSAMFALGYYLEIGIGGTRDIEAAKQWYERAWKEGKNVDAQERLACLAGGGAILSRNEHESNLDQKLVRKHSLAAQRSPYDALKPSGLRRNETMRMVEEARTVVEMGFSGPPSPSTDRGPTLSPPDTGRRRFPASEHGPSRTPAGTPSPNPGRPQLAHKSSHPSMRQAKPGGYQLSDDGPMPASAGERIKPITTITPAGRAQTAQATTTFNSFADMGIQTAKAKKTEDCVIM</sequence>
<dbReference type="PANTHER" id="PTHR46430">
    <property type="entry name" value="PROTEIN SKT5-RELATED"/>
    <property type="match status" value="1"/>
</dbReference>
<comment type="caution">
    <text evidence="3">The sequence shown here is derived from an EMBL/GenBank/DDBJ whole genome shotgun (WGS) entry which is preliminary data.</text>
</comment>
<organism evidence="3 4">
    <name type="scientific">Cronartium quercuum f. sp. fusiforme G11</name>
    <dbReference type="NCBI Taxonomy" id="708437"/>
    <lineage>
        <taxon>Eukaryota</taxon>
        <taxon>Fungi</taxon>
        <taxon>Dikarya</taxon>
        <taxon>Basidiomycota</taxon>
        <taxon>Pucciniomycotina</taxon>
        <taxon>Pucciniomycetes</taxon>
        <taxon>Pucciniales</taxon>
        <taxon>Coleosporiaceae</taxon>
        <taxon>Cronartium</taxon>
    </lineage>
</organism>
<feature type="compositionally biased region" description="Low complexity" evidence="2">
    <location>
        <begin position="111"/>
        <end position="120"/>
    </location>
</feature>
<dbReference type="OrthoDB" id="272077at2759"/>
<evidence type="ECO:0008006" key="5">
    <source>
        <dbReference type="Google" id="ProtNLM"/>
    </source>
</evidence>
<dbReference type="PANTHER" id="PTHR46430:SF2">
    <property type="entry name" value="CHITIN SYNTHASE REGULATORY FACTOR 4"/>
    <property type="match status" value="1"/>
</dbReference>
<feature type="region of interest" description="Disordered" evidence="2">
    <location>
        <begin position="92"/>
        <end position="167"/>
    </location>
</feature>
<dbReference type="SUPFAM" id="SSF81901">
    <property type="entry name" value="HCP-like"/>
    <property type="match status" value="1"/>
</dbReference>
<dbReference type="InterPro" id="IPR011990">
    <property type="entry name" value="TPR-like_helical_dom_sf"/>
</dbReference>
<evidence type="ECO:0000256" key="2">
    <source>
        <dbReference type="SAM" id="MobiDB-lite"/>
    </source>
</evidence>
<gene>
    <name evidence="3" type="ORF">CROQUDRAFT_83886</name>
</gene>
<keyword evidence="1" id="KW-0677">Repeat</keyword>
<feature type="compositionally biased region" description="Low complexity" evidence="2">
    <location>
        <begin position="134"/>
        <end position="148"/>
    </location>
</feature>
<evidence type="ECO:0000313" key="3">
    <source>
        <dbReference type="EMBL" id="KAG0140857.1"/>
    </source>
</evidence>
<dbReference type="InterPro" id="IPR006597">
    <property type="entry name" value="Sel1-like"/>
</dbReference>
<evidence type="ECO:0000313" key="4">
    <source>
        <dbReference type="Proteomes" id="UP000886653"/>
    </source>
</evidence>
<dbReference type="Pfam" id="PF08238">
    <property type="entry name" value="Sel1"/>
    <property type="match status" value="5"/>
</dbReference>
<name>A0A9P6T6C1_9BASI</name>
<dbReference type="InterPro" id="IPR051726">
    <property type="entry name" value="Chitin_Synth_Reg"/>
</dbReference>
<dbReference type="EMBL" id="MU167415">
    <property type="protein sequence ID" value="KAG0140857.1"/>
    <property type="molecule type" value="Genomic_DNA"/>
</dbReference>
<feature type="region of interest" description="Disordered" evidence="2">
    <location>
        <begin position="594"/>
        <end position="674"/>
    </location>
</feature>
<dbReference type="SMART" id="SM00671">
    <property type="entry name" value="SEL1"/>
    <property type="match status" value="5"/>
</dbReference>
<feature type="compositionally biased region" description="Basic residues" evidence="2">
    <location>
        <begin position="1"/>
        <end position="10"/>
    </location>
</feature>
<keyword evidence="4" id="KW-1185">Reference proteome</keyword>